<comment type="caution">
    <text evidence="7">The sequence shown here is derived from an EMBL/GenBank/DDBJ whole genome shotgun (WGS) entry which is preliminary data.</text>
</comment>
<feature type="binding site" evidence="6">
    <location>
        <position position="118"/>
    </location>
    <ligand>
        <name>Zn(2+)</name>
        <dbReference type="ChEBI" id="CHEBI:29105"/>
    </ligand>
</feature>
<name>A0A6M0RSB9_9CYAN</name>
<evidence type="ECO:0000256" key="6">
    <source>
        <dbReference type="PIRSR" id="PIRSR601765-1"/>
    </source>
</evidence>
<dbReference type="PANTHER" id="PTHR43175">
    <property type="entry name" value="CARBONIC ANHYDRASE"/>
    <property type="match status" value="1"/>
</dbReference>
<comment type="similarity">
    <text evidence="1">Belongs to the beta-class carbonic anhydrase family.</text>
</comment>
<keyword evidence="8" id="KW-1185">Reference proteome</keyword>
<feature type="binding site" evidence="6">
    <location>
        <position position="115"/>
    </location>
    <ligand>
        <name>Zn(2+)</name>
        <dbReference type="ChEBI" id="CHEBI:29105"/>
    </ligand>
</feature>
<dbReference type="SMART" id="SM00947">
    <property type="entry name" value="Pro_CA"/>
    <property type="match status" value="1"/>
</dbReference>
<dbReference type="Gene3D" id="3.40.1050.10">
    <property type="entry name" value="Carbonic anhydrase"/>
    <property type="match status" value="1"/>
</dbReference>
<dbReference type="SUPFAM" id="SSF53056">
    <property type="entry name" value="beta-carbonic anhydrase, cab"/>
    <property type="match status" value="1"/>
</dbReference>
<keyword evidence="3 6" id="KW-0479">Metal-binding</keyword>
<evidence type="ECO:0000256" key="5">
    <source>
        <dbReference type="ARBA" id="ARBA00048348"/>
    </source>
</evidence>
<gene>
    <name evidence="7" type="ORF">DXZ20_25880</name>
</gene>
<reference evidence="7 8" key="1">
    <citation type="journal article" date="2020" name="Microb. Ecol.">
        <title>Ecogenomics of the Marine Benthic Filamentous Cyanobacterium Adonisia.</title>
        <authorList>
            <person name="Walter J.M."/>
            <person name="Coutinho F.H."/>
            <person name="Leomil L."/>
            <person name="Hargreaves P.I."/>
            <person name="Campeao M.E."/>
            <person name="Vieira V.V."/>
            <person name="Silva B.S."/>
            <person name="Fistarol G.O."/>
            <person name="Salomon P.S."/>
            <person name="Sawabe T."/>
            <person name="Mino S."/>
            <person name="Hosokawa M."/>
            <person name="Miyashita H."/>
            <person name="Maruyama F."/>
            <person name="van Verk M.C."/>
            <person name="Dutilh B.E."/>
            <person name="Thompson C.C."/>
            <person name="Thompson F.L."/>
        </authorList>
    </citation>
    <scope>NUCLEOTIDE SEQUENCE [LARGE SCALE GENOMIC DNA]</scope>
    <source>
        <strain evidence="7 8">CCMR0081</strain>
    </source>
</reference>
<evidence type="ECO:0000313" key="8">
    <source>
        <dbReference type="Proteomes" id="UP000481033"/>
    </source>
</evidence>
<dbReference type="GO" id="GO:0008270">
    <property type="term" value="F:zinc ion binding"/>
    <property type="evidence" value="ECO:0007669"/>
    <property type="project" value="InterPro"/>
</dbReference>
<protein>
    <recommendedName>
        <fullName evidence="2">carbonic anhydrase</fullName>
        <ecNumber evidence="2">4.2.1.1</ecNumber>
    </recommendedName>
</protein>
<evidence type="ECO:0000256" key="1">
    <source>
        <dbReference type="ARBA" id="ARBA00006217"/>
    </source>
</evidence>
<evidence type="ECO:0000313" key="7">
    <source>
        <dbReference type="EMBL" id="NEZ59009.1"/>
    </source>
</evidence>
<proteinExistence type="inferred from homology"/>
<dbReference type="AlphaFoldDB" id="A0A6M0RSB9"/>
<dbReference type="InterPro" id="IPR001765">
    <property type="entry name" value="Carbonic_anhydrase"/>
</dbReference>
<feature type="binding site" evidence="6">
    <location>
        <position position="44"/>
    </location>
    <ligand>
        <name>Zn(2+)</name>
        <dbReference type="ChEBI" id="CHEBI:29105"/>
    </ligand>
</feature>
<dbReference type="InterPro" id="IPR036874">
    <property type="entry name" value="Carbonic_anhydrase_sf"/>
</dbReference>
<organism evidence="7 8">
    <name type="scientific">Adonisia turfae CCMR0081</name>
    <dbReference type="NCBI Taxonomy" id="2292702"/>
    <lineage>
        <taxon>Bacteria</taxon>
        <taxon>Bacillati</taxon>
        <taxon>Cyanobacteriota</taxon>
        <taxon>Adonisia</taxon>
        <taxon>Adonisia turfae</taxon>
    </lineage>
</organism>
<feature type="binding site" evidence="6">
    <location>
        <position position="42"/>
    </location>
    <ligand>
        <name>Zn(2+)</name>
        <dbReference type="ChEBI" id="CHEBI:29105"/>
    </ligand>
</feature>
<dbReference type="RefSeq" id="WP_163701939.1">
    <property type="nucleotide sequence ID" value="NZ_QXHD01000004.1"/>
</dbReference>
<dbReference type="EC" id="4.2.1.1" evidence="2"/>
<dbReference type="EMBL" id="QXHD01000004">
    <property type="protein sequence ID" value="NEZ59009.1"/>
    <property type="molecule type" value="Genomic_DNA"/>
</dbReference>
<evidence type="ECO:0000256" key="2">
    <source>
        <dbReference type="ARBA" id="ARBA00012925"/>
    </source>
</evidence>
<comment type="catalytic activity">
    <reaction evidence="5">
        <text>hydrogencarbonate + H(+) = CO2 + H2O</text>
        <dbReference type="Rhea" id="RHEA:10748"/>
        <dbReference type="ChEBI" id="CHEBI:15377"/>
        <dbReference type="ChEBI" id="CHEBI:15378"/>
        <dbReference type="ChEBI" id="CHEBI:16526"/>
        <dbReference type="ChEBI" id="CHEBI:17544"/>
        <dbReference type="EC" id="4.2.1.1"/>
    </reaction>
</comment>
<dbReference type="PANTHER" id="PTHR43175:SF3">
    <property type="entry name" value="CARBON DISULFIDE HYDROLASE"/>
    <property type="match status" value="1"/>
</dbReference>
<sequence>MSSTVPNFDAYIFSKQPNYHEPTVRQEFAKAVPNLRTIVVYCYDPRVIEIPIAVAEEFDEVYPGTIVTDVQGNKVASSATLFEVVVAGGRAVDALRSITVAQHLFGIENIVIVHHTYCGATSFTPDGLIEAYKREHHQDIAALYERASISIGDFATSLKYDTRLVRESKGTPKHVNIYGYVYNTDTHGLTKLVEDKGLVTANP</sequence>
<keyword evidence="4 6" id="KW-0862">Zinc</keyword>
<dbReference type="GO" id="GO:0004089">
    <property type="term" value="F:carbonate dehydratase activity"/>
    <property type="evidence" value="ECO:0007669"/>
    <property type="project" value="UniProtKB-EC"/>
</dbReference>
<comment type="cofactor">
    <cofactor evidence="6">
        <name>Zn(2+)</name>
        <dbReference type="ChEBI" id="CHEBI:29105"/>
    </cofactor>
    <text evidence="6">Binds 1 zinc ion per subunit.</text>
</comment>
<dbReference type="Proteomes" id="UP000481033">
    <property type="component" value="Unassembled WGS sequence"/>
</dbReference>
<evidence type="ECO:0000256" key="3">
    <source>
        <dbReference type="ARBA" id="ARBA00022723"/>
    </source>
</evidence>
<evidence type="ECO:0000256" key="4">
    <source>
        <dbReference type="ARBA" id="ARBA00022833"/>
    </source>
</evidence>
<accession>A0A6M0RSB9</accession>